<organism evidence="2 3">
    <name type="scientific">Vibrio maritimus</name>
    <dbReference type="NCBI Taxonomy" id="990268"/>
    <lineage>
        <taxon>Bacteria</taxon>
        <taxon>Pseudomonadati</taxon>
        <taxon>Pseudomonadota</taxon>
        <taxon>Gammaproteobacteria</taxon>
        <taxon>Vibrionales</taxon>
        <taxon>Vibrionaceae</taxon>
        <taxon>Vibrio</taxon>
    </lineage>
</organism>
<keyword evidence="1" id="KW-0812">Transmembrane</keyword>
<keyword evidence="3" id="KW-1185">Reference proteome</keyword>
<gene>
    <name evidence="2" type="ORF">JCM19235_4267</name>
</gene>
<proteinExistence type="predicted"/>
<comment type="caution">
    <text evidence="2">The sequence shown here is derived from an EMBL/GenBank/DDBJ whole genome shotgun (WGS) entry which is preliminary data.</text>
</comment>
<name>A0A090SKZ0_9VIBR</name>
<sequence length="228" mass="25458">MRVHTRYLAGLLPLLVISLLYFLLVGLAASGFNIEAEQLSIIKTKAHGAFSSPLLISLIGTCYLISSGLMCIFPYPKFAKIIVISLRSLYGSLVAALSAFYVSNYLYIESTLVCLIFIAVHLLIIYTRDSIFHPSSRKWYRRNEVKLIPHSVALVCIVLFYICLQLKFQWGMFGALTLLLGTVYKMVTFVDNKIQMQQIGIIVLGTIILIGALSQAPTIFNVILENVD</sequence>
<evidence type="ECO:0000313" key="2">
    <source>
        <dbReference type="EMBL" id="GAL20067.1"/>
    </source>
</evidence>
<accession>A0A090SKZ0</accession>
<evidence type="ECO:0000313" key="3">
    <source>
        <dbReference type="Proteomes" id="UP000029228"/>
    </source>
</evidence>
<feature type="transmembrane region" description="Helical" evidence="1">
    <location>
        <begin position="107"/>
        <end position="126"/>
    </location>
</feature>
<feature type="transmembrane region" description="Helical" evidence="1">
    <location>
        <begin position="7"/>
        <end position="34"/>
    </location>
</feature>
<feature type="transmembrane region" description="Helical" evidence="1">
    <location>
        <begin position="54"/>
        <end position="75"/>
    </location>
</feature>
<feature type="transmembrane region" description="Helical" evidence="1">
    <location>
        <begin position="82"/>
        <end position="101"/>
    </location>
</feature>
<feature type="transmembrane region" description="Helical" evidence="1">
    <location>
        <begin position="199"/>
        <end position="224"/>
    </location>
</feature>
<feature type="transmembrane region" description="Helical" evidence="1">
    <location>
        <begin position="170"/>
        <end position="187"/>
    </location>
</feature>
<keyword evidence="1" id="KW-1133">Transmembrane helix</keyword>
<dbReference type="Proteomes" id="UP000029228">
    <property type="component" value="Unassembled WGS sequence"/>
</dbReference>
<keyword evidence="1" id="KW-0472">Membrane</keyword>
<protein>
    <submittedName>
        <fullName evidence="2">Uncharacterized protein</fullName>
    </submittedName>
</protein>
<evidence type="ECO:0000256" key="1">
    <source>
        <dbReference type="SAM" id="Phobius"/>
    </source>
</evidence>
<reference evidence="2 3" key="2">
    <citation type="submission" date="2014-09" db="EMBL/GenBank/DDBJ databases">
        <authorList>
            <consortium name="NBRP consortium"/>
            <person name="Sawabe T."/>
            <person name="Meirelles P."/>
            <person name="Nakanishi M."/>
            <person name="Sayaka M."/>
            <person name="Hattori M."/>
            <person name="Ohkuma M."/>
        </authorList>
    </citation>
    <scope>NUCLEOTIDE SEQUENCE [LARGE SCALE GENOMIC DNA]</scope>
    <source>
        <strain evidence="3">JCM19235</strain>
    </source>
</reference>
<feature type="transmembrane region" description="Helical" evidence="1">
    <location>
        <begin position="147"/>
        <end position="164"/>
    </location>
</feature>
<reference evidence="2 3" key="1">
    <citation type="submission" date="2014-09" db="EMBL/GenBank/DDBJ databases">
        <title>Vibrio maritimus JCM 19235. (C45) whole genome shotgun sequence.</title>
        <authorList>
            <person name="Sawabe T."/>
            <person name="Meirelles P."/>
            <person name="Nakanishi M."/>
            <person name="Sayaka M."/>
            <person name="Hattori M."/>
            <person name="Ohkuma M."/>
        </authorList>
    </citation>
    <scope>NUCLEOTIDE SEQUENCE [LARGE SCALE GENOMIC DNA]</scope>
    <source>
        <strain evidence="3">JCM19235</strain>
    </source>
</reference>
<dbReference type="AlphaFoldDB" id="A0A090SKZ0"/>
<dbReference type="EMBL" id="BBMR01000005">
    <property type="protein sequence ID" value="GAL20067.1"/>
    <property type="molecule type" value="Genomic_DNA"/>
</dbReference>